<dbReference type="EMBL" id="AFNH02000739">
    <property type="protein sequence ID" value="EZG57257.1"/>
    <property type="molecule type" value="Genomic_DNA"/>
</dbReference>
<gene>
    <name evidence="7" type="ORF">GNI_098470</name>
</gene>
<evidence type="ECO:0000256" key="3">
    <source>
        <dbReference type="ARBA" id="ARBA00022777"/>
    </source>
</evidence>
<dbReference type="SUPFAM" id="SSF111331">
    <property type="entry name" value="NAD kinase/diacylglycerol kinase-like"/>
    <property type="match status" value="1"/>
</dbReference>
<dbReference type="InterPro" id="IPR016064">
    <property type="entry name" value="NAD/diacylglycerol_kinase_sf"/>
</dbReference>
<dbReference type="GO" id="GO:0007200">
    <property type="term" value="P:phospholipase C-activating G protein-coupled receptor signaling pathway"/>
    <property type="evidence" value="ECO:0007669"/>
    <property type="project" value="InterPro"/>
</dbReference>
<proteinExistence type="predicted"/>
<dbReference type="VEuPathDB" id="CryptoDB:GNI_098470"/>
<evidence type="ECO:0000256" key="2">
    <source>
        <dbReference type="ARBA" id="ARBA00022741"/>
    </source>
</evidence>
<dbReference type="InterPro" id="IPR037607">
    <property type="entry name" value="DGK"/>
</dbReference>
<dbReference type="SMART" id="SM00045">
    <property type="entry name" value="DAGKa"/>
    <property type="match status" value="1"/>
</dbReference>
<dbReference type="Gene3D" id="2.60.200.40">
    <property type="match status" value="1"/>
</dbReference>
<dbReference type="GO" id="GO:0005524">
    <property type="term" value="F:ATP binding"/>
    <property type="evidence" value="ECO:0007669"/>
    <property type="project" value="UniProtKB-KW"/>
</dbReference>
<comment type="caution">
    <text evidence="7">The sequence shown here is derived from an EMBL/GenBank/DDBJ whole genome shotgun (WGS) entry which is preliminary data.</text>
</comment>
<organism evidence="7 8">
    <name type="scientific">Gregarina niphandrodes</name>
    <name type="common">Septate eugregarine</name>
    <dbReference type="NCBI Taxonomy" id="110365"/>
    <lineage>
        <taxon>Eukaryota</taxon>
        <taxon>Sar</taxon>
        <taxon>Alveolata</taxon>
        <taxon>Apicomplexa</taxon>
        <taxon>Conoidasida</taxon>
        <taxon>Gregarinasina</taxon>
        <taxon>Eugregarinorida</taxon>
        <taxon>Gregarinidae</taxon>
        <taxon>Gregarina</taxon>
    </lineage>
</organism>
<dbReference type="Pfam" id="PF00609">
    <property type="entry name" value="DAGK_acc"/>
    <property type="match status" value="2"/>
</dbReference>
<dbReference type="GO" id="GO:0016020">
    <property type="term" value="C:membrane"/>
    <property type="evidence" value="ECO:0007669"/>
    <property type="project" value="TreeGrafter"/>
</dbReference>
<dbReference type="OrthoDB" id="242257at2759"/>
<keyword evidence="8" id="KW-1185">Reference proteome</keyword>
<dbReference type="InterPro" id="IPR000756">
    <property type="entry name" value="Diacylglycerol_kin_accessory"/>
</dbReference>
<sequence>MEVFVSSVQEWVALSEIECDVWKVQVATHPSGHFDTIDPVSRKKRPGKETQLELDMVNYFSLGIESRIGIGFDRNRTDSALLNRAAYVLEGLKKLLFHRSLYVNEWISHIDVPCVSLVMLNIPSFAGGLDIWKSSAGKSGLDRPLPGWEDWVNPPSLPSAGSECQPIPEIKSGSTDRSPDGPTRAANTPHSGTGAELVSSVPVSSVPVSGVPVSSVPVSGVSASDVRISDAYIVRKFSDKIWNALMEGAVGQSVNQAVGEQRVSDARLEVVAFRSLLELSLANLQHIAPNISSGMRVTQSAKHVLISFKKRRRGRRTPRVYFQVDGEFYIGHRIKEYPSPTPSFTMPPPSPSSSPHLPLQDPNKPRKTSQSLNKYGSCRHEIMRQRFTSKLSAKQYPRQGWSAFSLLCL</sequence>
<evidence type="ECO:0000256" key="1">
    <source>
        <dbReference type="ARBA" id="ARBA00022679"/>
    </source>
</evidence>
<feature type="compositionally biased region" description="Pro residues" evidence="5">
    <location>
        <begin position="339"/>
        <end position="352"/>
    </location>
</feature>
<dbReference type="GO" id="GO:0004143">
    <property type="term" value="F:ATP-dependent diacylglycerol kinase activity"/>
    <property type="evidence" value="ECO:0007669"/>
    <property type="project" value="InterPro"/>
</dbReference>
<keyword evidence="1" id="KW-0808">Transferase</keyword>
<dbReference type="RefSeq" id="XP_011131064.1">
    <property type="nucleotide sequence ID" value="XM_011132762.1"/>
</dbReference>
<dbReference type="Proteomes" id="UP000019763">
    <property type="component" value="Unassembled WGS sequence"/>
</dbReference>
<dbReference type="PANTHER" id="PTHR11255:SF121">
    <property type="entry name" value="DIACYLGLYCEROL KINASE (ATP)"/>
    <property type="match status" value="1"/>
</dbReference>
<keyword evidence="3 7" id="KW-0418">Kinase</keyword>
<keyword evidence="2" id="KW-0547">Nucleotide-binding</keyword>
<evidence type="ECO:0000256" key="5">
    <source>
        <dbReference type="SAM" id="MobiDB-lite"/>
    </source>
</evidence>
<feature type="domain" description="Diacylglycerol kinase accessory" evidence="6">
    <location>
        <begin position="55"/>
        <end position="328"/>
    </location>
</feature>
<evidence type="ECO:0000313" key="8">
    <source>
        <dbReference type="Proteomes" id="UP000019763"/>
    </source>
</evidence>
<dbReference type="PANTHER" id="PTHR11255">
    <property type="entry name" value="DIACYLGLYCEROL KINASE"/>
    <property type="match status" value="1"/>
</dbReference>
<accession>A0A023B4R8</accession>
<feature type="region of interest" description="Disordered" evidence="5">
    <location>
        <begin position="339"/>
        <end position="374"/>
    </location>
</feature>
<keyword evidence="4" id="KW-0067">ATP-binding</keyword>
<dbReference type="GeneID" id="22913481"/>
<dbReference type="AlphaFoldDB" id="A0A023B4R8"/>
<feature type="region of interest" description="Disordered" evidence="5">
    <location>
        <begin position="158"/>
        <end position="197"/>
    </location>
</feature>
<evidence type="ECO:0000259" key="6">
    <source>
        <dbReference type="SMART" id="SM00045"/>
    </source>
</evidence>
<evidence type="ECO:0000256" key="4">
    <source>
        <dbReference type="ARBA" id="ARBA00022840"/>
    </source>
</evidence>
<evidence type="ECO:0000313" key="7">
    <source>
        <dbReference type="EMBL" id="EZG57257.1"/>
    </source>
</evidence>
<protein>
    <submittedName>
        <fullName evidence="7">Diacylglycerol kinase</fullName>
    </submittedName>
</protein>
<name>A0A023B4R8_GRENI</name>
<reference evidence="7" key="1">
    <citation type="submission" date="2013-12" db="EMBL/GenBank/DDBJ databases">
        <authorList>
            <person name="Omoto C.K."/>
            <person name="Sibley D."/>
            <person name="Venepally P."/>
            <person name="Hadjithomas M."/>
            <person name="Karamycheva S."/>
            <person name="Brunk B."/>
            <person name="Roos D."/>
            <person name="Caler E."/>
            <person name="Lorenzi H."/>
        </authorList>
    </citation>
    <scope>NUCLEOTIDE SEQUENCE</scope>
</reference>